<protein>
    <submittedName>
        <fullName evidence="1">21273_t:CDS:1</fullName>
    </submittedName>
</protein>
<gene>
    <name evidence="1" type="ORF">DERYTH_LOCUS21949</name>
</gene>
<evidence type="ECO:0000313" key="1">
    <source>
        <dbReference type="EMBL" id="CAG8793793.1"/>
    </source>
</evidence>
<keyword evidence="2" id="KW-1185">Reference proteome</keyword>
<proteinExistence type="predicted"/>
<dbReference type="EMBL" id="CAJVPY010029119">
    <property type="protein sequence ID" value="CAG8793793.1"/>
    <property type="molecule type" value="Genomic_DNA"/>
</dbReference>
<evidence type="ECO:0000313" key="2">
    <source>
        <dbReference type="Proteomes" id="UP000789405"/>
    </source>
</evidence>
<dbReference type="Proteomes" id="UP000789405">
    <property type="component" value="Unassembled WGS sequence"/>
</dbReference>
<dbReference type="AlphaFoldDB" id="A0A9N9P7F4"/>
<sequence length="214" mass="24723">MAEEKTETVSFSSISMDRLDIITLTFNEQCSSKDIVAYQCITTYSRSTTLDRLTITPNRHYHHHIYNYLELNFFLLLQWSNHAENFLEQRDQILEYLNKYLKPHLPENIMVFDVSGSKDFLNNNPLLPFNARGGTDIILVEESAVFGKFPIVGVHAVIEMKQRSRVTSKIKDAIYSVYGASLLDRPILIHLQKLFLIGKHQIKLSAPLNCFIEE</sequence>
<comment type="caution">
    <text evidence="1">The sequence shown here is derived from an EMBL/GenBank/DDBJ whole genome shotgun (WGS) entry which is preliminary data.</text>
</comment>
<reference evidence="1" key="1">
    <citation type="submission" date="2021-06" db="EMBL/GenBank/DDBJ databases">
        <authorList>
            <person name="Kallberg Y."/>
            <person name="Tangrot J."/>
            <person name="Rosling A."/>
        </authorList>
    </citation>
    <scope>NUCLEOTIDE SEQUENCE</scope>
    <source>
        <strain evidence="1">MA453B</strain>
    </source>
</reference>
<organism evidence="1 2">
    <name type="scientific">Dentiscutata erythropus</name>
    <dbReference type="NCBI Taxonomy" id="1348616"/>
    <lineage>
        <taxon>Eukaryota</taxon>
        <taxon>Fungi</taxon>
        <taxon>Fungi incertae sedis</taxon>
        <taxon>Mucoromycota</taxon>
        <taxon>Glomeromycotina</taxon>
        <taxon>Glomeromycetes</taxon>
        <taxon>Diversisporales</taxon>
        <taxon>Gigasporaceae</taxon>
        <taxon>Dentiscutata</taxon>
    </lineage>
</organism>
<name>A0A9N9P7F4_9GLOM</name>
<accession>A0A9N9P7F4</accession>
<dbReference type="OrthoDB" id="2431762at2759"/>